<dbReference type="InterPro" id="IPR010499">
    <property type="entry name" value="AraC_E-bd"/>
</dbReference>
<sequence length="151" mass="16770">MEKVEVAPFQIIGITVRTTNQNNQGAEDIGELFNKFLSENLMTKIPNRVENDIYSVYTDYESDHTGHYTTLLGCKVSSLDNTPPGMVGKSICGGTYTTFVAKGDLSKGVVAKEWMKIWDSGIKRAYSADYEIYGEKAQNPKDAEVPIYIAI</sequence>
<protein>
    <submittedName>
        <fullName evidence="2">Effector binding domain-containing protein</fullName>
    </submittedName>
</protein>
<dbReference type="EMBL" id="JAZDDG010000002">
    <property type="protein sequence ID" value="MEE1975215.1"/>
    <property type="molecule type" value="Genomic_DNA"/>
</dbReference>
<gene>
    <name evidence="2" type="ORF">V1I91_04000</name>
</gene>
<reference evidence="2 3" key="1">
    <citation type="submission" date="2024-01" db="EMBL/GenBank/DDBJ databases">
        <title>Maribacter spp. originated from different algae showed divergent polysaccharides utilization ability.</title>
        <authorList>
            <person name="Wang H."/>
            <person name="Wu Y."/>
        </authorList>
    </citation>
    <scope>NUCLEOTIDE SEQUENCE [LARGE SCALE GENOMIC DNA]</scope>
    <source>
        <strain evidence="2 3">PR1</strain>
    </source>
</reference>
<dbReference type="Pfam" id="PF14526">
    <property type="entry name" value="Cass2"/>
    <property type="match status" value="1"/>
</dbReference>
<organism evidence="2 3">
    <name type="scientific">Maribacter cobaltidurans</name>
    <dbReference type="NCBI Taxonomy" id="1178778"/>
    <lineage>
        <taxon>Bacteria</taxon>
        <taxon>Pseudomonadati</taxon>
        <taxon>Bacteroidota</taxon>
        <taxon>Flavobacteriia</taxon>
        <taxon>Flavobacteriales</taxon>
        <taxon>Flavobacteriaceae</taxon>
        <taxon>Maribacter</taxon>
    </lineage>
</organism>
<dbReference type="RefSeq" id="WP_272650043.1">
    <property type="nucleotide sequence ID" value="NZ_JAZDDG010000002.1"/>
</dbReference>
<dbReference type="Gene3D" id="3.20.80.10">
    <property type="entry name" value="Regulatory factor, effector binding domain"/>
    <property type="match status" value="1"/>
</dbReference>
<dbReference type="PANTHER" id="PTHR36444:SF2">
    <property type="entry name" value="TRANSCRIPTIONAL REGULATOR PROTEIN YOBU-RELATED"/>
    <property type="match status" value="1"/>
</dbReference>
<dbReference type="Proteomes" id="UP001356308">
    <property type="component" value="Unassembled WGS sequence"/>
</dbReference>
<dbReference type="InterPro" id="IPR011256">
    <property type="entry name" value="Reg_factor_effector_dom_sf"/>
</dbReference>
<keyword evidence="3" id="KW-1185">Reference proteome</keyword>
<dbReference type="InterPro" id="IPR029441">
    <property type="entry name" value="Cass2"/>
</dbReference>
<name>A0ABU7IQI2_9FLAO</name>
<evidence type="ECO:0000259" key="1">
    <source>
        <dbReference type="SMART" id="SM00871"/>
    </source>
</evidence>
<evidence type="ECO:0000313" key="3">
    <source>
        <dbReference type="Proteomes" id="UP001356308"/>
    </source>
</evidence>
<dbReference type="SUPFAM" id="SSF55136">
    <property type="entry name" value="Probable bacterial effector-binding domain"/>
    <property type="match status" value="1"/>
</dbReference>
<accession>A0ABU7IQI2</accession>
<proteinExistence type="predicted"/>
<dbReference type="SMART" id="SM00871">
    <property type="entry name" value="AraC_E_bind"/>
    <property type="match status" value="1"/>
</dbReference>
<feature type="domain" description="AraC effector-binding" evidence="1">
    <location>
        <begin position="1"/>
        <end position="151"/>
    </location>
</feature>
<dbReference type="PANTHER" id="PTHR36444">
    <property type="entry name" value="TRANSCRIPTIONAL REGULATOR PROTEIN YOBU-RELATED"/>
    <property type="match status" value="1"/>
</dbReference>
<evidence type="ECO:0000313" key="2">
    <source>
        <dbReference type="EMBL" id="MEE1975215.1"/>
    </source>
</evidence>
<dbReference type="InterPro" id="IPR053182">
    <property type="entry name" value="YobU-like_regulator"/>
</dbReference>
<comment type="caution">
    <text evidence="2">The sequence shown here is derived from an EMBL/GenBank/DDBJ whole genome shotgun (WGS) entry which is preliminary data.</text>
</comment>